<dbReference type="Gene3D" id="2.60.120.330">
    <property type="entry name" value="B-lactam Antibiotic, Isopenicillin N Synthase, Chain"/>
    <property type="match status" value="1"/>
</dbReference>
<keyword evidence="2" id="KW-0479">Metal-binding</keyword>
<name>A0A9P4M4S3_9PEZI</name>
<organism evidence="4 5">
    <name type="scientific">Rhizodiscina lignyota</name>
    <dbReference type="NCBI Taxonomy" id="1504668"/>
    <lineage>
        <taxon>Eukaryota</taxon>
        <taxon>Fungi</taxon>
        <taxon>Dikarya</taxon>
        <taxon>Ascomycota</taxon>
        <taxon>Pezizomycotina</taxon>
        <taxon>Dothideomycetes</taxon>
        <taxon>Pleosporomycetidae</taxon>
        <taxon>Aulographales</taxon>
        <taxon>Rhizodiscinaceae</taxon>
        <taxon>Rhizodiscina</taxon>
    </lineage>
</organism>
<dbReference type="InterPro" id="IPR044861">
    <property type="entry name" value="IPNS-like_FE2OG_OXY"/>
</dbReference>
<dbReference type="SUPFAM" id="SSF51197">
    <property type="entry name" value="Clavaminate synthase-like"/>
    <property type="match status" value="1"/>
</dbReference>
<proteinExistence type="inferred from homology"/>
<keyword evidence="2" id="KW-0560">Oxidoreductase</keyword>
<dbReference type="Pfam" id="PF14226">
    <property type="entry name" value="DIOX_N"/>
    <property type="match status" value="1"/>
</dbReference>
<dbReference type="PANTHER" id="PTHR47990">
    <property type="entry name" value="2-OXOGLUTARATE (2OG) AND FE(II)-DEPENDENT OXYGENASE SUPERFAMILY PROTEIN-RELATED"/>
    <property type="match status" value="1"/>
</dbReference>
<evidence type="ECO:0000256" key="1">
    <source>
        <dbReference type="ARBA" id="ARBA00008056"/>
    </source>
</evidence>
<comment type="similarity">
    <text evidence="1 2">Belongs to the iron/ascorbate-dependent oxidoreductase family.</text>
</comment>
<protein>
    <submittedName>
        <fullName evidence="4">2OG-Fe(II) oxygenase family oxidoreductase</fullName>
    </submittedName>
</protein>
<dbReference type="GO" id="GO:0016491">
    <property type="term" value="F:oxidoreductase activity"/>
    <property type="evidence" value="ECO:0007669"/>
    <property type="project" value="UniProtKB-KW"/>
</dbReference>
<feature type="domain" description="Fe2OG dioxygenase" evidence="3">
    <location>
        <begin position="173"/>
        <end position="277"/>
    </location>
</feature>
<dbReference type="InterPro" id="IPR050231">
    <property type="entry name" value="Iron_ascorbate_oxido_reductase"/>
</dbReference>
<evidence type="ECO:0000313" key="5">
    <source>
        <dbReference type="Proteomes" id="UP000799772"/>
    </source>
</evidence>
<accession>A0A9P4M4S3</accession>
<evidence type="ECO:0000313" key="4">
    <source>
        <dbReference type="EMBL" id="KAF2097228.1"/>
    </source>
</evidence>
<dbReference type="GO" id="GO:0046872">
    <property type="term" value="F:metal ion binding"/>
    <property type="evidence" value="ECO:0007669"/>
    <property type="project" value="UniProtKB-KW"/>
</dbReference>
<dbReference type="Proteomes" id="UP000799772">
    <property type="component" value="Unassembled WGS sequence"/>
</dbReference>
<dbReference type="EMBL" id="ML978128">
    <property type="protein sequence ID" value="KAF2097228.1"/>
    <property type="molecule type" value="Genomic_DNA"/>
</dbReference>
<dbReference type="GO" id="GO:0044283">
    <property type="term" value="P:small molecule biosynthetic process"/>
    <property type="evidence" value="ECO:0007669"/>
    <property type="project" value="UniProtKB-ARBA"/>
</dbReference>
<sequence length="318" mass="35519">MTVQHQIPTIDLSDYLTKDSSPEARARIIEEVKDACSRYGFIQIKGHGVPVDLQRKIIGCCKTLFDLPQAEKDALSLKKNVSRRGYERIGDQTLDSKALPDQKEGFYIGREIPPNDISFLRGPNQWPELPEENFHGPITEYYKHMLSLCNGLMEILVIGLGHNPAVLGTFMREPVCNLKLLHYPPHNSTDERLFGAGAHTDFGGITILLQQPGKNGLQVYYEPTGEWLPVPAVEDVFVVNLGDLVHKWTDGTYRSTVHRVINAAGGDRYSVPCFFHGDVKATNPFKPGDGNSETVEEHIRNKFDQSYGTDSRQVAATA</sequence>
<dbReference type="InterPro" id="IPR026992">
    <property type="entry name" value="DIOX_N"/>
</dbReference>
<dbReference type="AlphaFoldDB" id="A0A9P4M4S3"/>
<evidence type="ECO:0000256" key="2">
    <source>
        <dbReference type="RuleBase" id="RU003682"/>
    </source>
</evidence>
<comment type="caution">
    <text evidence="4">The sequence shown here is derived from an EMBL/GenBank/DDBJ whole genome shotgun (WGS) entry which is preliminary data.</text>
</comment>
<dbReference type="OrthoDB" id="288590at2759"/>
<gene>
    <name evidence="4" type="ORF">NA57DRAFT_77483</name>
</gene>
<dbReference type="InterPro" id="IPR027443">
    <property type="entry name" value="IPNS-like_sf"/>
</dbReference>
<keyword evidence="5" id="KW-1185">Reference proteome</keyword>
<keyword evidence="2" id="KW-0408">Iron</keyword>
<reference evidence="4" key="1">
    <citation type="journal article" date="2020" name="Stud. Mycol.">
        <title>101 Dothideomycetes genomes: a test case for predicting lifestyles and emergence of pathogens.</title>
        <authorList>
            <person name="Haridas S."/>
            <person name="Albert R."/>
            <person name="Binder M."/>
            <person name="Bloem J."/>
            <person name="Labutti K."/>
            <person name="Salamov A."/>
            <person name="Andreopoulos B."/>
            <person name="Baker S."/>
            <person name="Barry K."/>
            <person name="Bills G."/>
            <person name="Bluhm B."/>
            <person name="Cannon C."/>
            <person name="Castanera R."/>
            <person name="Culley D."/>
            <person name="Daum C."/>
            <person name="Ezra D."/>
            <person name="Gonzalez J."/>
            <person name="Henrissat B."/>
            <person name="Kuo A."/>
            <person name="Liang C."/>
            <person name="Lipzen A."/>
            <person name="Lutzoni F."/>
            <person name="Magnuson J."/>
            <person name="Mondo S."/>
            <person name="Nolan M."/>
            <person name="Ohm R."/>
            <person name="Pangilinan J."/>
            <person name="Park H.-J."/>
            <person name="Ramirez L."/>
            <person name="Alfaro M."/>
            <person name="Sun H."/>
            <person name="Tritt A."/>
            <person name="Yoshinaga Y."/>
            <person name="Zwiers L.-H."/>
            <person name="Turgeon B."/>
            <person name="Goodwin S."/>
            <person name="Spatafora J."/>
            <person name="Crous P."/>
            <person name="Grigoriev I."/>
        </authorList>
    </citation>
    <scope>NUCLEOTIDE SEQUENCE</scope>
    <source>
        <strain evidence="4">CBS 133067</strain>
    </source>
</reference>
<dbReference type="InterPro" id="IPR005123">
    <property type="entry name" value="Oxoglu/Fe-dep_dioxygenase_dom"/>
</dbReference>
<dbReference type="PROSITE" id="PS51471">
    <property type="entry name" value="FE2OG_OXY"/>
    <property type="match status" value="1"/>
</dbReference>
<dbReference type="Pfam" id="PF03171">
    <property type="entry name" value="2OG-FeII_Oxy"/>
    <property type="match status" value="1"/>
</dbReference>
<evidence type="ECO:0000259" key="3">
    <source>
        <dbReference type="PROSITE" id="PS51471"/>
    </source>
</evidence>